<evidence type="ECO:0000256" key="1">
    <source>
        <dbReference type="SAM" id="Phobius"/>
    </source>
</evidence>
<protein>
    <submittedName>
        <fullName evidence="2">VraH family protein</fullName>
    </submittedName>
</protein>
<evidence type="ECO:0000313" key="2">
    <source>
        <dbReference type="EMBL" id="QYA41809.1"/>
    </source>
</evidence>
<keyword evidence="1" id="KW-1133">Transmembrane helix</keyword>
<accession>A0AAE7UA37</accession>
<feature type="transmembrane region" description="Helical" evidence="1">
    <location>
        <begin position="20"/>
        <end position="50"/>
    </location>
</feature>
<organism evidence="2 3">
    <name type="scientific">Macrococcoides bohemicum</name>
    <dbReference type="NCBI Taxonomy" id="1903056"/>
    <lineage>
        <taxon>Bacteria</taxon>
        <taxon>Bacillati</taxon>
        <taxon>Bacillota</taxon>
        <taxon>Bacilli</taxon>
        <taxon>Bacillales</taxon>
        <taxon>Staphylococcaceae</taxon>
        <taxon>Macrococcoides</taxon>
    </lineage>
</organism>
<sequence length="55" mass="6559">MTIKEFINRLLEKKWTMEDLLYIFLSACIAGVIVTPIFALPVGLIIYYYFFYDEE</sequence>
<dbReference type="RefSeq" id="WP_188017514.1">
    <property type="nucleotide sequence ID" value="NZ_CP054482.1"/>
</dbReference>
<evidence type="ECO:0000313" key="3">
    <source>
        <dbReference type="Proteomes" id="UP000826802"/>
    </source>
</evidence>
<dbReference type="InterPro" id="IPR049869">
    <property type="entry name" value="VraH"/>
</dbReference>
<dbReference type="Proteomes" id="UP000826802">
    <property type="component" value="Chromosome"/>
</dbReference>
<dbReference type="NCBIfam" id="NF033835">
    <property type="entry name" value="VraH_fam"/>
    <property type="match status" value="1"/>
</dbReference>
<gene>
    <name evidence="2" type="ORF">KYI11_09220</name>
</gene>
<dbReference type="AlphaFoldDB" id="A0AAE7UA37"/>
<dbReference type="EMBL" id="CP079981">
    <property type="protein sequence ID" value="QYA41809.1"/>
    <property type="molecule type" value="Genomic_DNA"/>
</dbReference>
<keyword evidence="1" id="KW-0812">Transmembrane</keyword>
<reference evidence="2 3" key="1">
    <citation type="submission" date="2021-07" db="EMBL/GenBank/DDBJ databases">
        <title>Prevalence and characterization of methicillin-resistant Macrococcus spp. in food producing animals and meat in Switzerland in 2019.</title>
        <authorList>
            <person name="Keller J.E."/>
            <person name="Schwendener S."/>
            <person name="Neuenschwander J."/>
            <person name="Overesch G."/>
            <person name="Perreten V."/>
        </authorList>
    </citation>
    <scope>NUCLEOTIDE SEQUENCE [LARGE SCALE GENOMIC DNA]</scope>
    <source>
        <strain evidence="2 3">19Msa0936</strain>
    </source>
</reference>
<proteinExistence type="predicted"/>
<dbReference type="GeneID" id="99098146"/>
<keyword evidence="3" id="KW-1185">Reference proteome</keyword>
<name>A0AAE7UA37_9STAP</name>
<keyword evidence="1" id="KW-0472">Membrane</keyword>